<feature type="domain" description="Type II methyltransferase M.TaqI-like" evidence="9">
    <location>
        <begin position="626"/>
        <end position="923"/>
    </location>
</feature>
<keyword evidence="8" id="KW-0175">Coiled coil</keyword>
<keyword evidence="5" id="KW-0680">Restriction system</keyword>
<dbReference type="EMBL" id="FONY01000029">
    <property type="protein sequence ID" value="SFF38068.1"/>
    <property type="molecule type" value="Genomic_DNA"/>
</dbReference>
<evidence type="ECO:0000259" key="10">
    <source>
        <dbReference type="Pfam" id="PF12950"/>
    </source>
</evidence>
<feature type="domain" description="DUF7149" evidence="11">
    <location>
        <begin position="7"/>
        <end position="241"/>
    </location>
</feature>
<evidence type="ECO:0000313" key="13">
    <source>
        <dbReference type="EMBL" id="SFF38068.1"/>
    </source>
</evidence>
<dbReference type="PANTHER" id="PTHR33841:SF1">
    <property type="entry name" value="DNA METHYLTRANSFERASE A"/>
    <property type="match status" value="1"/>
</dbReference>
<keyword evidence="4" id="KW-0949">S-adenosyl-L-methionine</keyword>
<evidence type="ECO:0000256" key="1">
    <source>
        <dbReference type="ARBA" id="ARBA00011900"/>
    </source>
</evidence>
<organism evidence="13 14">
    <name type="scientific">Thermoflexibacter ruber</name>
    <dbReference type="NCBI Taxonomy" id="1003"/>
    <lineage>
        <taxon>Bacteria</taxon>
        <taxon>Pseudomonadati</taxon>
        <taxon>Bacteroidota</taxon>
        <taxon>Cytophagia</taxon>
        <taxon>Cytophagales</taxon>
        <taxon>Thermoflexibacteraceae</taxon>
        <taxon>Thermoflexibacter</taxon>
    </lineage>
</organism>
<dbReference type="InterPro" id="IPR029063">
    <property type="entry name" value="SAM-dependent_MTases_sf"/>
</dbReference>
<dbReference type="InterPro" id="IPR056716">
    <property type="entry name" value="DUF7814"/>
</dbReference>
<dbReference type="PRINTS" id="PR00507">
    <property type="entry name" value="N12N6MTFRASE"/>
</dbReference>
<feature type="domain" description="DUF7814" evidence="12">
    <location>
        <begin position="243"/>
        <end position="466"/>
    </location>
</feature>
<dbReference type="Gene3D" id="3.40.50.150">
    <property type="entry name" value="Vaccinia Virus protein VP39"/>
    <property type="match status" value="2"/>
</dbReference>
<dbReference type="InterPro" id="IPR055573">
    <property type="entry name" value="DUF7149"/>
</dbReference>
<dbReference type="InterPro" id="IPR050953">
    <property type="entry name" value="N4_N6_ade-DNA_methylase"/>
</dbReference>
<protein>
    <recommendedName>
        <fullName evidence="1">site-specific DNA-methyltransferase (adenine-specific)</fullName>
        <ecNumber evidence="1">2.1.1.72</ecNumber>
    </recommendedName>
</protein>
<dbReference type="Pfam" id="PF23653">
    <property type="entry name" value="DUF7149"/>
    <property type="match status" value="1"/>
</dbReference>
<dbReference type="SUPFAM" id="SSF53335">
    <property type="entry name" value="S-adenosyl-L-methionine-dependent methyltransferases"/>
    <property type="match status" value="1"/>
</dbReference>
<keyword evidence="3" id="KW-0808">Transferase</keyword>
<evidence type="ECO:0000259" key="11">
    <source>
        <dbReference type="Pfam" id="PF23653"/>
    </source>
</evidence>
<dbReference type="PANTHER" id="PTHR33841">
    <property type="entry name" value="DNA METHYLTRANSFERASE YEEA-RELATED"/>
    <property type="match status" value="1"/>
</dbReference>
<evidence type="ECO:0000313" key="14">
    <source>
        <dbReference type="Proteomes" id="UP000199513"/>
    </source>
</evidence>
<evidence type="ECO:0000259" key="9">
    <source>
        <dbReference type="Pfam" id="PF07669"/>
    </source>
</evidence>
<dbReference type="GO" id="GO:0003677">
    <property type="term" value="F:DNA binding"/>
    <property type="evidence" value="ECO:0007669"/>
    <property type="project" value="UniProtKB-KW"/>
</dbReference>
<keyword evidence="2 13" id="KW-0489">Methyltransferase</keyword>
<dbReference type="Pfam" id="PF25120">
    <property type="entry name" value="DUF7814"/>
    <property type="match status" value="1"/>
</dbReference>
<name>A0A1I2I8S4_9BACT</name>
<dbReference type="InterPro" id="IPR002052">
    <property type="entry name" value="DNA_methylase_N6_adenine_CS"/>
</dbReference>
<dbReference type="GO" id="GO:0009007">
    <property type="term" value="F:site-specific DNA-methyltransferase (adenine-specific) activity"/>
    <property type="evidence" value="ECO:0007669"/>
    <property type="project" value="UniProtKB-EC"/>
</dbReference>
<sequence>MKFSTLTPKKALKALLKQAPLRTEIDIFKAELTALLNRIDDQESEEFHKNLFSDFLKKVFYQDDYFINTKGRQDLVIHHGESNKTSVGVIIEAKKPSNKADWFTAEKPNSKALQELVLYYLRERIEANNISLKYLVATNVYEWYIIEASYLEKLFYQNKELVKQYEEWRDGKKVSKNTDLFYNEIAKPFIDSIDVEIPCAYFDLRNYEKILRDSSTENDRELIALFRILSPTYLLKATEGKDSNALNPQFYKELLHILGVEEEKEGGKNIIRRKKDKRNAGSFLEQVIEILNIKGLHKVSNISLYGENKQDQLFNIALELCITWVNRVLFLKLLEGQLVSYHKGDKAYCFLHSEMISNFDELFKLFHRVLAVNIQDRTESFKTKYSKVPYLNSSLFEISELEDQTIQIDSLSNTEYLELFGATILKEEQKKTDKLPVLVYLFKFLDAYDFGTEGKTEIREDNRPIINASVLGKVFEKINGYKDGAIFTPAFITMYMCRESIRLAVLQKFNEQKNWQCQTYDELYNQIEDRKEANQIINSLKICDPAVGSGHFLVSALNEIIAIKSELRILEDAQGKRLKETFVQVVDDELVITDEDGDIVTYHFNNKESQRIQKTLFHEKQKLIENCLFGVDINPNSVKICRLRLWIELLKNAYYTEESGFTNLETLPNIDINIKCGNSLISRYELATDLSRVLKNAKYDIVQYRGFVNSYKNEKQRDSKKNLEKIIAEIKSGFRAEIAKYSNPRILRLQRVNAELVLRASDDLFNKGIDKKEGNGEGNGLEREKIKKLEEERDRLTQSLEESQNNKVYRNAFEWRFEFPEVLNDNGDFQGFDVIISNPPYIQHRELAHISPYLKENYQVYSGTSDISSYFFEKLMAISTPKGIVSIINTNKFFNAEYGKKLREFIAKHNLHVIINLEQVRVFTESLVSSAILIINKGVSKEYFRYFKFFKEKVEDIENLGESVKNAVLLPQNTLLAEAWLFNSADSDALIHKIKSKGKPISEIPDIVIYRGITTGFDEAFIIGNESKEELINQEPQVASVIKPLLRGKDINRYALQSSGQNLLFIPWHFPLEKDKSIRGSSSHAEEAFQNQYPALFKFITKFRTELENRNKAETSIRYEWYALQRCANTYYNKFSKEKIVWGLISGNWSFALDRQKHFLTSASFFLTSSKKIPIKFILALLNSRLFQYYFIKVGEYTAGGAYVLKKTSVEKFIIPSTEEKKQKALVKLVDAVLAKKEKGEDTQTEENKIDELVYEIFELSPSERAIVKQTLAEN</sequence>
<dbReference type="PROSITE" id="PS00092">
    <property type="entry name" value="N6_MTASE"/>
    <property type="match status" value="1"/>
</dbReference>
<accession>A0A1I2I8S4</accession>
<evidence type="ECO:0000256" key="8">
    <source>
        <dbReference type="SAM" id="Coils"/>
    </source>
</evidence>
<dbReference type="AlphaFoldDB" id="A0A1I2I8S4"/>
<dbReference type="EC" id="2.1.1.72" evidence="1"/>
<dbReference type="Pfam" id="PF12950">
    <property type="entry name" value="TaqI_C"/>
    <property type="match status" value="1"/>
</dbReference>
<evidence type="ECO:0000256" key="2">
    <source>
        <dbReference type="ARBA" id="ARBA00022603"/>
    </source>
</evidence>
<evidence type="ECO:0000259" key="12">
    <source>
        <dbReference type="Pfam" id="PF25120"/>
    </source>
</evidence>
<dbReference type="InterPro" id="IPR025931">
    <property type="entry name" value="TaqI_C"/>
</dbReference>
<dbReference type="GO" id="GO:0032259">
    <property type="term" value="P:methylation"/>
    <property type="evidence" value="ECO:0007669"/>
    <property type="project" value="UniProtKB-KW"/>
</dbReference>
<evidence type="ECO:0000256" key="5">
    <source>
        <dbReference type="ARBA" id="ARBA00022747"/>
    </source>
</evidence>
<dbReference type="Proteomes" id="UP000199513">
    <property type="component" value="Unassembled WGS sequence"/>
</dbReference>
<dbReference type="SUPFAM" id="SSF116734">
    <property type="entry name" value="DNA methylase specificity domain"/>
    <property type="match status" value="1"/>
</dbReference>
<evidence type="ECO:0000256" key="6">
    <source>
        <dbReference type="ARBA" id="ARBA00023125"/>
    </source>
</evidence>
<keyword evidence="14" id="KW-1185">Reference proteome</keyword>
<dbReference type="RefSeq" id="WP_091548318.1">
    <property type="nucleotide sequence ID" value="NZ_FONY01000029.1"/>
</dbReference>
<evidence type="ECO:0000256" key="3">
    <source>
        <dbReference type="ARBA" id="ARBA00022679"/>
    </source>
</evidence>
<dbReference type="GO" id="GO:0009307">
    <property type="term" value="P:DNA restriction-modification system"/>
    <property type="evidence" value="ECO:0007669"/>
    <property type="project" value="UniProtKB-KW"/>
</dbReference>
<evidence type="ECO:0000256" key="4">
    <source>
        <dbReference type="ARBA" id="ARBA00022691"/>
    </source>
</evidence>
<evidence type="ECO:0000256" key="7">
    <source>
        <dbReference type="ARBA" id="ARBA00047942"/>
    </source>
</evidence>
<feature type="coiled-coil region" evidence="8">
    <location>
        <begin position="779"/>
        <end position="806"/>
    </location>
</feature>
<gene>
    <name evidence="13" type="ORF">SAMN04488541_102940</name>
</gene>
<dbReference type="Pfam" id="PF07669">
    <property type="entry name" value="Eco57I"/>
    <property type="match status" value="1"/>
</dbReference>
<feature type="domain" description="TaqI-like C-terminal specificity" evidence="10">
    <location>
        <begin position="1043"/>
        <end position="1213"/>
    </location>
</feature>
<proteinExistence type="predicted"/>
<comment type="catalytic activity">
    <reaction evidence="7">
        <text>a 2'-deoxyadenosine in DNA + S-adenosyl-L-methionine = an N(6)-methyl-2'-deoxyadenosine in DNA + S-adenosyl-L-homocysteine + H(+)</text>
        <dbReference type="Rhea" id="RHEA:15197"/>
        <dbReference type="Rhea" id="RHEA-COMP:12418"/>
        <dbReference type="Rhea" id="RHEA-COMP:12419"/>
        <dbReference type="ChEBI" id="CHEBI:15378"/>
        <dbReference type="ChEBI" id="CHEBI:57856"/>
        <dbReference type="ChEBI" id="CHEBI:59789"/>
        <dbReference type="ChEBI" id="CHEBI:90615"/>
        <dbReference type="ChEBI" id="CHEBI:90616"/>
        <dbReference type="EC" id="2.1.1.72"/>
    </reaction>
</comment>
<dbReference type="STRING" id="1003.SAMN04488541_102940"/>
<dbReference type="OrthoDB" id="32195at2"/>
<dbReference type="InterPro" id="IPR011639">
    <property type="entry name" value="MethylTrfase_TaqI-like_dom"/>
</dbReference>
<reference evidence="13 14" key="1">
    <citation type="submission" date="2016-10" db="EMBL/GenBank/DDBJ databases">
        <authorList>
            <person name="de Groot N.N."/>
        </authorList>
    </citation>
    <scope>NUCLEOTIDE SEQUENCE [LARGE SCALE GENOMIC DNA]</scope>
    <source>
        <strain>GEY</strain>
        <strain evidence="14">DSM 9560</strain>
    </source>
</reference>
<keyword evidence="6" id="KW-0238">DNA-binding</keyword>